<feature type="region of interest" description="Disordered" evidence="1">
    <location>
        <begin position="748"/>
        <end position="867"/>
    </location>
</feature>
<feature type="compositionally biased region" description="Polar residues" evidence="1">
    <location>
        <begin position="852"/>
        <end position="867"/>
    </location>
</feature>
<feature type="region of interest" description="Disordered" evidence="1">
    <location>
        <begin position="625"/>
        <end position="690"/>
    </location>
</feature>
<feature type="compositionally biased region" description="Basic and acidic residues" evidence="1">
    <location>
        <begin position="1193"/>
        <end position="1207"/>
    </location>
</feature>
<dbReference type="OrthoDB" id="3925024at2759"/>
<feature type="compositionally biased region" description="Basic and acidic residues" evidence="1">
    <location>
        <begin position="824"/>
        <end position="836"/>
    </location>
</feature>
<feature type="region of interest" description="Disordered" evidence="1">
    <location>
        <begin position="1"/>
        <end position="52"/>
    </location>
</feature>
<evidence type="ECO:0000259" key="2">
    <source>
        <dbReference type="Pfam" id="PF23749"/>
    </source>
</evidence>
<protein>
    <recommendedName>
        <fullName evidence="2">DUF7165 domain-containing protein</fullName>
    </recommendedName>
</protein>
<keyword evidence="4" id="KW-1185">Reference proteome</keyword>
<organism evidence="3 4">
    <name type="scientific">Heterodermia speciosa</name>
    <dbReference type="NCBI Taxonomy" id="116794"/>
    <lineage>
        <taxon>Eukaryota</taxon>
        <taxon>Fungi</taxon>
        <taxon>Dikarya</taxon>
        <taxon>Ascomycota</taxon>
        <taxon>Pezizomycotina</taxon>
        <taxon>Lecanoromycetes</taxon>
        <taxon>OSLEUM clade</taxon>
        <taxon>Lecanoromycetidae</taxon>
        <taxon>Caliciales</taxon>
        <taxon>Physciaceae</taxon>
        <taxon>Heterodermia</taxon>
    </lineage>
</organism>
<name>A0A8H3IEF7_9LECA</name>
<feature type="compositionally biased region" description="Pro residues" evidence="1">
    <location>
        <begin position="920"/>
        <end position="931"/>
    </location>
</feature>
<comment type="caution">
    <text evidence="3">The sequence shown here is derived from an EMBL/GenBank/DDBJ whole genome shotgun (WGS) entry which is preliminary data.</text>
</comment>
<feature type="compositionally biased region" description="Basic residues" evidence="1">
    <location>
        <begin position="1161"/>
        <end position="1171"/>
    </location>
</feature>
<dbReference type="InterPro" id="IPR015943">
    <property type="entry name" value="WD40/YVTN_repeat-like_dom_sf"/>
</dbReference>
<reference evidence="3" key="1">
    <citation type="submission" date="2021-03" db="EMBL/GenBank/DDBJ databases">
        <authorList>
            <person name="Tagirdzhanova G."/>
        </authorList>
    </citation>
    <scope>NUCLEOTIDE SEQUENCE</scope>
</reference>
<feature type="compositionally biased region" description="Polar residues" evidence="1">
    <location>
        <begin position="397"/>
        <end position="412"/>
    </location>
</feature>
<feature type="compositionally biased region" description="Polar residues" evidence="1">
    <location>
        <begin position="804"/>
        <end position="820"/>
    </location>
</feature>
<dbReference type="InterPro" id="IPR036047">
    <property type="entry name" value="F-box-like_dom_sf"/>
</dbReference>
<feature type="compositionally biased region" description="Basic and acidic residues" evidence="1">
    <location>
        <begin position="1130"/>
        <end position="1144"/>
    </location>
</feature>
<feature type="compositionally biased region" description="Low complexity" evidence="1">
    <location>
        <begin position="1034"/>
        <end position="1076"/>
    </location>
</feature>
<feature type="compositionally biased region" description="Basic and acidic residues" evidence="1">
    <location>
        <begin position="774"/>
        <end position="801"/>
    </location>
</feature>
<dbReference type="SUPFAM" id="SSF81383">
    <property type="entry name" value="F-box domain"/>
    <property type="match status" value="1"/>
</dbReference>
<feature type="compositionally biased region" description="Pro residues" evidence="1">
    <location>
        <begin position="993"/>
        <end position="1008"/>
    </location>
</feature>
<evidence type="ECO:0000313" key="3">
    <source>
        <dbReference type="EMBL" id="CAF9912905.1"/>
    </source>
</evidence>
<feature type="region of interest" description="Disordered" evidence="1">
    <location>
        <begin position="908"/>
        <end position="941"/>
    </location>
</feature>
<evidence type="ECO:0000256" key="1">
    <source>
        <dbReference type="SAM" id="MobiDB-lite"/>
    </source>
</evidence>
<feature type="domain" description="DUF7165" evidence="2">
    <location>
        <begin position="147"/>
        <end position="607"/>
    </location>
</feature>
<accession>A0A8H3IEF7</accession>
<feature type="compositionally biased region" description="Low complexity" evidence="1">
    <location>
        <begin position="472"/>
        <end position="489"/>
    </location>
</feature>
<feature type="region of interest" description="Disordered" evidence="1">
    <location>
        <begin position="962"/>
        <end position="1014"/>
    </location>
</feature>
<dbReference type="InterPro" id="IPR055589">
    <property type="entry name" value="DUF7165"/>
</dbReference>
<feature type="compositionally biased region" description="Polar residues" evidence="1">
    <location>
        <begin position="665"/>
        <end position="689"/>
    </location>
</feature>
<feature type="region of interest" description="Disordered" evidence="1">
    <location>
        <begin position="397"/>
        <end position="416"/>
    </location>
</feature>
<proteinExistence type="predicted"/>
<dbReference type="SUPFAM" id="SSF82171">
    <property type="entry name" value="DPP6 N-terminal domain-like"/>
    <property type="match status" value="1"/>
</dbReference>
<feature type="region of interest" description="Disordered" evidence="1">
    <location>
        <begin position="1034"/>
        <end position="1100"/>
    </location>
</feature>
<feature type="compositionally biased region" description="Pro residues" evidence="1">
    <location>
        <begin position="647"/>
        <end position="661"/>
    </location>
</feature>
<feature type="compositionally biased region" description="Polar residues" evidence="1">
    <location>
        <begin position="1"/>
        <end position="10"/>
    </location>
</feature>
<feature type="compositionally biased region" description="Pro residues" evidence="1">
    <location>
        <begin position="965"/>
        <end position="984"/>
    </location>
</feature>
<feature type="region of interest" description="Disordered" evidence="1">
    <location>
        <begin position="1118"/>
        <end position="1207"/>
    </location>
</feature>
<dbReference type="EMBL" id="CAJPDS010000012">
    <property type="protein sequence ID" value="CAF9912905.1"/>
    <property type="molecule type" value="Genomic_DNA"/>
</dbReference>
<dbReference type="Proteomes" id="UP000664521">
    <property type="component" value="Unassembled WGS sequence"/>
</dbReference>
<gene>
    <name evidence="3" type="ORF">HETSPECPRED_001239</name>
</gene>
<dbReference type="Gene3D" id="2.130.10.10">
    <property type="entry name" value="YVTN repeat-like/Quinoprotein amine dehydrogenase"/>
    <property type="match status" value="1"/>
</dbReference>
<sequence length="1207" mass="130450">MDDETTTSPPGSWPDGSDTQEISSDNGRHSGPEPQTAEDGGKRTCRSKEKEVTNSVKREAMLPSEIIEQILYLTDPETFASLVLVSSCWRKASQTPHLYAHHLSRCPSFSINNNVIAGPFTDNSLDRLKKQFNQEIKRNLFAAYLRPRQVAVTLTSTTTSSSASFPGGEAFEFSFSPNGHWTLALSSSRIYVLDTLSPQISVQRELKVLRRPLSAAILDDGSILAVLSSDHQVNVYDLSNLGLKYLRSLPLDSRPKTLAMSPKGEVLATAFDGGIEVHSLAANALSSDRRAVKCDSVDSIAFSSDGTMLLGTTQNSRSPSTVLLTAPYYSEGDQNLPANILLGQMWTSQIIFPSSSRDCSHATMLPHPTEGDSNWTFAYDRVFESFRAVRTDDMRNGTTYFTGPKPQSSSGTRAVKRKLNPSTLPATSDRGELVAAGFAGKDIWIYGVPENLDLTTLPKSEYQSSPGIVMAGSNASSNSGNHPGSPPTSLTTGESAELMRLPQWQVLVDKYRNVFAKGRRVAEVPGATNLRWVSRQHERLGEKSISERLIIAAPGGVPSTSGLEQDDFASVDGGRLVILDFDRTVEDGKLEQLNFEVGDAKPEMLEEGNMDMDTEVAFVRQRTVRKRRDVPNEPSVASMLASGSDVPPMPSIPPQSAPPNVPQAALSSQLSPTDGSNVPSRTANSSPSDGLTLEEASAAFDGPYSQTAPRSRTSLYRSATAVADHRQRNPPRIVESGQVAYRRADGRGELPHESDADNWVPPPPPYTAKSDIPLPEHLRMSILPRRIEPTDRVTHAFERPRRASTVSSPPLSATSSQRRVVSSPDRERQNPFRQRGDSTASPIRRPLRRTTSDTIPESTGTVSPISSVGMSFEAGANQFTSPASRGSPGSITRRPFSAFVGRYIGSHQRPSTARLTSPISPIPEPLVPPPRSAGNSISLPASPVRPAFPELTLSGANLQSRLEYPLPPAPRNDPDYQPPAPPQNIPQTSNPHPQTPAPIPPSPNPNPNPSSVTLSPYLETLAASMPSAQQLANLNNRYNNNNDPSRSPSRLITSTSTSSTSQPRPPRAALGAAGSPISPARRRRQSLRLGSGSTFSASSPALLRPTARRLDTIHSVSSFLSRSGTRSRSRPGEDLRMARSRSVDPMRPPESGPIVPTTRIGTRKGRKKGKGKGAAGVKSGDLEFSGEAWGRVGEGEGERERGKCVLM</sequence>
<evidence type="ECO:0000313" key="4">
    <source>
        <dbReference type="Proteomes" id="UP000664521"/>
    </source>
</evidence>
<dbReference type="Pfam" id="PF23749">
    <property type="entry name" value="DUF7165"/>
    <property type="match status" value="1"/>
</dbReference>
<feature type="compositionally biased region" description="Basic and acidic residues" evidence="1">
    <location>
        <begin position="39"/>
        <end position="52"/>
    </location>
</feature>
<dbReference type="AlphaFoldDB" id="A0A8H3IEF7"/>
<feature type="region of interest" description="Disordered" evidence="1">
    <location>
        <begin position="471"/>
        <end position="492"/>
    </location>
</feature>